<proteinExistence type="predicted"/>
<gene>
    <name evidence="2" type="ORF">HID58_089322</name>
</gene>
<evidence type="ECO:0000313" key="2">
    <source>
        <dbReference type="EMBL" id="KAH0861061.1"/>
    </source>
</evidence>
<feature type="non-terminal residue" evidence="2">
    <location>
        <position position="1"/>
    </location>
</feature>
<evidence type="ECO:0000256" key="1">
    <source>
        <dbReference type="SAM" id="MobiDB-lite"/>
    </source>
</evidence>
<dbReference type="EMBL" id="JAGKQM010000019">
    <property type="protein sequence ID" value="KAH0861061.1"/>
    <property type="molecule type" value="Genomic_DNA"/>
</dbReference>
<organism evidence="2 3">
    <name type="scientific">Brassica napus</name>
    <name type="common">Rape</name>
    <dbReference type="NCBI Taxonomy" id="3708"/>
    <lineage>
        <taxon>Eukaryota</taxon>
        <taxon>Viridiplantae</taxon>
        <taxon>Streptophyta</taxon>
        <taxon>Embryophyta</taxon>
        <taxon>Tracheophyta</taxon>
        <taxon>Spermatophyta</taxon>
        <taxon>Magnoliopsida</taxon>
        <taxon>eudicotyledons</taxon>
        <taxon>Gunneridae</taxon>
        <taxon>Pentapetalae</taxon>
        <taxon>rosids</taxon>
        <taxon>malvids</taxon>
        <taxon>Brassicales</taxon>
        <taxon>Brassicaceae</taxon>
        <taxon>Brassiceae</taxon>
        <taxon>Brassica</taxon>
    </lineage>
</organism>
<dbReference type="Proteomes" id="UP000824890">
    <property type="component" value="Unassembled WGS sequence"/>
</dbReference>
<feature type="region of interest" description="Disordered" evidence="1">
    <location>
        <begin position="149"/>
        <end position="179"/>
    </location>
</feature>
<accession>A0ABQ7XYP2</accession>
<reference evidence="2 3" key="1">
    <citation type="submission" date="2021-05" db="EMBL/GenBank/DDBJ databases">
        <title>Genome Assembly of Synthetic Allotetraploid Brassica napus Reveals Homoeologous Exchanges between Subgenomes.</title>
        <authorList>
            <person name="Davis J.T."/>
        </authorList>
    </citation>
    <scope>NUCLEOTIDE SEQUENCE [LARGE SCALE GENOMIC DNA]</scope>
    <source>
        <strain evidence="3">cv. Da-Ae</strain>
        <tissue evidence="2">Seedling</tissue>
    </source>
</reference>
<keyword evidence="3" id="KW-1185">Reference proteome</keyword>
<name>A0ABQ7XYP2_BRANA</name>
<feature type="compositionally biased region" description="Basic and acidic residues" evidence="1">
    <location>
        <begin position="156"/>
        <end position="165"/>
    </location>
</feature>
<evidence type="ECO:0000313" key="3">
    <source>
        <dbReference type="Proteomes" id="UP000824890"/>
    </source>
</evidence>
<protein>
    <submittedName>
        <fullName evidence="2">Uncharacterized protein</fullName>
    </submittedName>
</protein>
<sequence>FMLHAGDEYLISTLIPFEPAQISFDPRECLHLLLILLNQPSFDDLVGLSASGIGVTGISSIDPIDVICQIVGQENFMISYQSECFFDGLLTLMLSLLNYHRRNVDLESARCPPPKGQFLTTFAASKGEKKPAHSDNNDAPAIKLPTKIVEITSDPRTSEEDKVEMPADAYESTQKGRLL</sequence>
<comment type="caution">
    <text evidence="2">The sequence shown here is derived from an EMBL/GenBank/DDBJ whole genome shotgun (WGS) entry which is preliminary data.</text>
</comment>